<dbReference type="EMBL" id="KN407581">
    <property type="protein sequence ID" value="KHG17130.1"/>
    <property type="molecule type" value="Genomic_DNA"/>
</dbReference>
<reference evidence="3" key="1">
    <citation type="submission" date="2014-09" db="EMBL/GenBank/DDBJ databases">
        <authorList>
            <person name="Mudge J."/>
            <person name="Ramaraj T."/>
            <person name="Lindquist I.E."/>
            <person name="Bharti A.K."/>
            <person name="Sundararajan A."/>
            <person name="Cameron C.T."/>
            <person name="Woodward J.E."/>
            <person name="May G.D."/>
            <person name="Brubaker C."/>
            <person name="Broadhvest J."/>
            <person name="Wilkins T.A."/>
        </authorList>
    </citation>
    <scope>NUCLEOTIDE SEQUENCE</scope>
    <source>
        <strain evidence="3">cv. AKA8401</strain>
    </source>
</reference>
<feature type="region of interest" description="Disordered" evidence="1">
    <location>
        <begin position="1"/>
        <end position="23"/>
    </location>
</feature>
<keyword evidence="3" id="KW-1185">Reference proteome</keyword>
<evidence type="ECO:0000313" key="3">
    <source>
        <dbReference type="Proteomes" id="UP000032142"/>
    </source>
</evidence>
<proteinExistence type="predicted"/>
<accession>A0A0B0NWC1</accession>
<evidence type="ECO:0000256" key="1">
    <source>
        <dbReference type="SAM" id="MobiDB-lite"/>
    </source>
</evidence>
<evidence type="ECO:0000313" key="2">
    <source>
        <dbReference type="EMBL" id="KHG17130.1"/>
    </source>
</evidence>
<feature type="compositionally biased region" description="Polar residues" evidence="1">
    <location>
        <begin position="1"/>
        <end position="11"/>
    </location>
</feature>
<organism evidence="2 3">
    <name type="scientific">Gossypium arboreum</name>
    <name type="common">Tree cotton</name>
    <name type="synonym">Gossypium nanking</name>
    <dbReference type="NCBI Taxonomy" id="29729"/>
    <lineage>
        <taxon>Eukaryota</taxon>
        <taxon>Viridiplantae</taxon>
        <taxon>Streptophyta</taxon>
        <taxon>Embryophyta</taxon>
        <taxon>Tracheophyta</taxon>
        <taxon>Spermatophyta</taxon>
        <taxon>Magnoliopsida</taxon>
        <taxon>eudicotyledons</taxon>
        <taxon>Gunneridae</taxon>
        <taxon>Pentapetalae</taxon>
        <taxon>rosids</taxon>
        <taxon>malvids</taxon>
        <taxon>Malvales</taxon>
        <taxon>Malvaceae</taxon>
        <taxon>Malvoideae</taxon>
        <taxon>Gossypium</taxon>
    </lineage>
</organism>
<gene>
    <name evidence="2" type="ORF">F383_01224</name>
</gene>
<dbReference type="Proteomes" id="UP000032142">
    <property type="component" value="Unassembled WGS sequence"/>
</dbReference>
<protein>
    <submittedName>
        <fullName evidence="2">Uncharacterized protein</fullName>
    </submittedName>
</protein>
<dbReference type="AlphaFoldDB" id="A0A0B0NWC1"/>
<sequence>MLHDLQPSQASKLYKIGKKNKTE</sequence>
<name>A0A0B0NWC1_GOSAR</name>